<reference evidence="8" key="1">
    <citation type="submission" date="2020-10" db="EMBL/GenBank/DDBJ databases">
        <title>Genome Sequence of Monilinia vaccinii-corymbosi Sheds Light on Mummy Berry Disease Infection of Blueberry and Mating Type.</title>
        <authorList>
            <person name="Yow A.G."/>
            <person name="Zhang Y."/>
            <person name="Bansal K."/>
            <person name="Eacker S.M."/>
            <person name="Sullivan S."/>
            <person name="Liachko I."/>
            <person name="Cubeta M.A."/>
            <person name="Rollins J.A."/>
            <person name="Ashrafi H."/>
        </authorList>
    </citation>
    <scope>NUCLEOTIDE SEQUENCE</scope>
    <source>
        <strain evidence="8">RL-1</strain>
    </source>
</reference>
<evidence type="ECO:0000259" key="7">
    <source>
        <dbReference type="Pfam" id="PF20684"/>
    </source>
</evidence>
<name>A0A8A3PN70_9HELO</name>
<keyword evidence="2 6" id="KW-0812">Transmembrane</keyword>
<dbReference type="GO" id="GO:0016020">
    <property type="term" value="C:membrane"/>
    <property type="evidence" value="ECO:0007669"/>
    <property type="project" value="UniProtKB-SubCell"/>
</dbReference>
<keyword evidence="9" id="KW-1185">Reference proteome</keyword>
<evidence type="ECO:0000256" key="3">
    <source>
        <dbReference type="ARBA" id="ARBA00022989"/>
    </source>
</evidence>
<keyword evidence="3 6" id="KW-1133">Transmembrane helix</keyword>
<feature type="transmembrane region" description="Helical" evidence="6">
    <location>
        <begin position="13"/>
        <end position="31"/>
    </location>
</feature>
<organism evidence="8 9">
    <name type="scientific">Monilinia vaccinii-corymbosi</name>
    <dbReference type="NCBI Taxonomy" id="61207"/>
    <lineage>
        <taxon>Eukaryota</taxon>
        <taxon>Fungi</taxon>
        <taxon>Dikarya</taxon>
        <taxon>Ascomycota</taxon>
        <taxon>Pezizomycotina</taxon>
        <taxon>Leotiomycetes</taxon>
        <taxon>Helotiales</taxon>
        <taxon>Sclerotiniaceae</taxon>
        <taxon>Monilinia</taxon>
    </lineage>
</organism>
<protein>
    <recommendedName>
        <fullName evidence="7">Rhodopsin domain-containing protein</fullName>
    </recommendedName>
</protein>
<dbReference type="Pfam" id="PF20684">
    <property type="entry name" value="Fung_rhodopsin"/>
    <property type="match status" value="1"/>
</dbReference>
<comment type="similarity">
    <text evidence="5">Belongs to the SAT4 family.</text>
</comment>
<comment type="subcellular location">
    <subcellularLocation>
        <location evidence="1">Membrane</location>
        <topology evidence="1">Multi-pass membrane protein</topology>
    </subcellularLocation>
</comment>
<evidence type="ECO:0000313" key="8">
    <source>
        <dbReference type="EMBL" id="QSZ36276.1"/>
    </source>
</evidence>
<dbReference type="PANTHER" id="PTHR33048:SF93">
    <property type="entry name" value="INTEGRAL MEMBRANE PROTEIN"/>
    <property type="match status" value="1"/>
</dbReference>
<feature type="domain" description="Rhodopsin" evidence="7">
    <location>
        <begin position="27"/>
        <end position="169"/>
    </location>
</feature>
<gene>
    <name evidence="8" type="ORF">DSL72_007402</name>
</gene>
<dbReference type="OrthoDB" id="5417887at2759"/>
<dbReference type="InterPro" id="IPR052337">
    <property type="entry name" value="SAT4-like"/>
</dbReference>
<dbReference type="AlphaFoldDB" id="A0A8A3PN70"/>
<feature type="transmembrane region" description="Helical" evidence="6">
    <location>
        <begin position="43"/>
        <end position="68"/>
    </location>
</feature>
<feature type="transmembrane region" description="Helical" evidence="6">
    <location>
        <begin position="120"/>
        <end position="142"/>
    </location>
</feature>
<proteinExistence type="inferred from homology"/>
<dbReference type="InterPro" id="IPR049326">
    <property type="entry name" value="Rhodopsin_dom_fungi"/>
</dbReference>
<dbReference type="EMBL" id="CP063410">
    <property type="protein sequence ID" value="QSZ36276.1"/>
    <property type="molecule type" value="Genomic_DNA"/>
</dbReference>
<accession>A0A8A3PN70</accession>
<evidence type="ECO:0000256" key="6">
    <source>
        <dbReference type="SAM" id="Phobius"/>
    </source>
</evidence>
<dbReference type="PANTHER" id="PTHR33048">
    <property type="entry name" value="PTH11-LIKE INTEGRAL MEMBRANE PROTEIN (AFU_ORTHOLOGUE AFUA_5G11245)"/>
    <property type="match status" value="1"/>
</dbReference>
<evidence type="ECO:0000256" key="4">
    <source>
        <dbReference type="ARBA" id="ARBA00023136"/>
    </source>
</evidence>
<evidence type="ECO:0000313" key="9">
    <source>
        <dbReference type="Proteomes" id="UP000672032"/>
    </source>
</evidence>
<dbReference type="Proteomes" id="UP000672032">
    <property type="component" value="Chromosome 6"/>
</dbReference>
<feature type="transmembrane region" description="Helical" evidence="6">
    <location>
        <begin position="88"/>
        <end position="113"/>
    </location>
</feature>
<sequence length="258" mass="28611">MAIAGRGPTVVEVMWVETAIAFIVVSLRFYSRKYLSQSEGLDDYLIVISCFMLMSDTVGCTAAAAQGFGQHSADLTIEELSNAIRSNIIGQTFCLIGIATSKASVSVFLLRLAVVKWHRLVLYFTMFAVSGIAITCALLAFIRCDPIAHVWNPQIPAKCWVSIEQLTALSIAVGGEDNISHSILKHWLISHSHLLSSRLSSCGPAMDHTLEPEYKEERQDSHHNVDEFRCPASHPGFMVQRVMETQAYWQAVLWPAAR</sequence>
<keyword evidence="4 6" id="KW-0472">Membrane</keyword>
<evidence type="ECO:0000256" key="2">
    <source>
        <dbReference type="ARBA" id="ARBA00022692"/>
    </source>
</evidence>
<evidence type="ECO:0000256" key="5">
    <source>
        <dbReference type="ARBA" id="ARBA00038359"/>
    </source>
</evidence>
<evidence type="ECO:0000256" key="1">
    <source>
        <dbReference type="ARBA" id="ARBA00004141"/>
    </source>
</evidence>